<keyword evidence="2" id="KW-0732">Signal</keyword>
<feature type="signal peptide" evidence="2">
    <location>
        <begin position="1"/>
        <end position="18"/>
    </location>
</feature>
<feature type="chain" id="PRO_5041635998" evidence="2">
    <location>
        <begin position="19"/>
        <end position="74"/>
    </location>
</feature>
<feature type="compositionally biased region" description="Polar residues" evidence="1">
    <location>
        <begin position="57"/>
        <end position="74"/>
    </location>
</feature>
<organism evidence="3 4">
    <name type="scientific">Trichobilharzia regenti</name>
    <name type="common">Nasal bird schistosome</name>
    <dbReference type="NCBI Taxonomy" id="157069"/>
    <lineage>
        <taxon>Eukaryota</taxon>
        <taxon>Metazoa</taxon>
        <taxon>Spiralia</taxon>
        <taxon>Lophotrochozoa</taxon>
        <taxon>Platyhelminthes</taxon>
        <taxon>Trematoda</taxon>
        <taxon>Digenea</taxon>
        <taxon>Strigeidida</taxon>
        <taxon>Schistosomatoidea</taxon>
        <taxon>Schistosomatidae</taxon>
        <taxon>Trichobilharzia</taxon>
    </lineage>
</organism>
<evidence type="ECO:0000256" key="1">
    <source>
        <dbReference type="SAM" id="MobiDB-lite"/>
    </source>
</evidence>
<sequence>MKAVCWFSILLLFYLASSFKCKHEGKDEEKYYMDEYKQISTYKSSGSKPSHMKTFKSHTWSSNLDGNKNATKSS</sequence>
<protein>
    <submittedName>
        <fullName evidence="4">Uncharacterized protein</fullName>
    </submittedName>
</protein>
<evidence type="ECO:0000313" key="4">
    <source>
        <dbReference type="WBParaSite" id="TREG1_16310.1"/>
    </source>
</evidence>
<dbReference type="AlphaFoldDB" id="A0AA85JFC3"/>
<dbReference type="Proteomes" id="UP000050795">
    <property type="component" value="Unassembled WGS sequence"/>
</dbReference>
<keyword evidence="3" id="KW-1185">Reference proteome</keyword>
<name>A0AA85JFC3_TRIRE</name>
<reference evidence="4" key="2">
    <citation type="submission" date="2023-11" db="UniProtKB">
        <authorList>
            <consortium name="WormBaseParasite"/>
        </authorList>
    </citation>
    <scope>IDENTIFICATION</scope>
</reference>
<feature type="region of interest" description="Disordered" evidence="1">
    <location>
        <begin position="42"/>
        <end position="74"/>
    </location>
</feature>
<dbReference type="WBParaSite" id="TREG1_16310.1">
    <property type="protein sequence ID" value="TREG1_16310.1"/>
    <property type="gene ID" value="TREG1_16310"/>
</dbReference>
<accession>A0AA85JFC3</accession>
<reference evidence="3" key="1">
    <citation type="submission" date="2022-06" db="EMBL/GenBank/DDBJ databases">
        <authorList>
            <person name="Berger JAMES D."/>
            <person name="Berger JAMES D."/>
        </authorList>
    </citation>
    <scope>NUCLEOTIDE SEQUENCE [LARGE SCALE GENOMIC DNA]</scope>
</reference>
<evidence type="ECO:0000313" key="3">
    <source>
        <dbReference type="Proteomes" id="UP000050795"/>
    </source>
</evidence>
<evidence type="ECO:0000256" key="2">
    <source>
        <dbReference type="SAM" id="SignalP"/>
    </source>
</evidence>
<proteinExistence type="predicted"/>